<organism evidence="4 5">
    <name type="scientific">candidate division WOR-3 bacterium RBG_13_43_14</name>
    <dbReference type="NCBI Taxonomy" id="1802590"/>
    <lineage>
        <taxon>Bacteria</taxon>
        <taxon>Bacteria division WOR-3</taxon>
    </lineage>
</organism>
<dbReference type="InterPro" id="IPR001054">
    <property type="entry name" value="A/G_cyclase"/>
</dbReference>
<name>A0A1F4UEA3_UNCW3</name>
<dbReference type="GO" id="GO:0005524">
    <property type="term" value="F:ATP binding"/>
    <property type="evidence" value="ECO:0007669"/>
    <property type="project" value="UniProtKB-KW"/>
</dbReference>
<protein>
    <recommendedName>
        <fullName evidence="3">Guanylate cyclase domain-containing protein</fullName>
    </recommendedName>
</protein>
<dbReference type="SUPFAM" id="SSF52540">
    <property type="entry name" value="P-loop containing nucleoside triphosphate hydrolases"/>
    <property type="match status" value="1"/>
</dbReference>
<dbReference type="Proteomes" id="UP000177025">
    <property type="component" value="Unassembled WGS sequence"/>
</dbReference>
<dbReference type="Gene3D" id="3.30.70.1230">
    <property type="entry name" value="Nucleotide cyclase"/>
    <property type="match status" value="1"/>
</dbReference>
<dbReference type="Gene3D" id="1.25.40.10">
    <property type="entry name" value="Tetratricopeptide repeat domain"/>
    <property type="match status" value="2"/>
</dbReference>
<accession>A0A1F4UEA3</accession>
<dbReference type="InterPro" id="IPR019734">
    <property type="entry name" value="TPR_rpt"/>
</dbReference>
<dbReference type="CDD" id="cd07302">
    <property type="entry name" value="CHD"/>
    <property type="match status" value="1"/>
</dbReference>
<keyword evidence="2" id="KW-0067">ATP-binding</keyword>
<keyword evidence="1" id="KW-0547">Nucleotide-binding</keyword>
<dbReference type="EMBL" id="MEUM01000031">
    <property type="protein sequence ID" value="OGC43247.1"/>
    <property type="molecule type" value="Genomic_DNA"/>
</dbReference>
<evidence type="ECO:0000259" key="3">
    <source>
        <dbReference type="PROSITE" id="PS50125"/>
    </source>
</evidence>
<feature type="domain" description="Guanylate cyclase" evidence="3">
    <location>
        <begin position="49"/>
        <end position="179"/>
    </location>
</feature>
<dbReference type="PANTHER" id="PTHR16305">
    <property type="entry name" value="TESTICULAR SOLUBLE ADENYLYL CYCLASE"/>
    <property type="match status" value="1"/>
</dbReference>
<dbReference type="Gene3D" id="3.40.50.300">
    <property type="entry name" value="P-loop containing nucleotide triphosphate hydrolases"/>
    <property type="match status" value="1"/>
</dbReference>
<dbReference type="SUPFAM" id="SSF81901">
    <property type="entry name" value="HCP-like"/>
    <property type="match status" value="1"/>
</dbReference>
<dbReference type="SMART" id="SM00028">
    <property type="entry name" value="TPR"/>
    <property type="match status" value="4"/>
</dbReference>
<proteinExistence type="predicted"/>
<sequence length="1057" mass="121968">MKNCPSCDFPITQEDAIFCTNCGLSLISERQTSVSERMKVWGGEIRMMTVVFVNFNGFERLMLDHVESEILVHLRECLIDVKEIIQGFDGTANYILPDDRVLGIFGAPKAHPDDTFRAVRSAWQIKEWWIRKKQERSLYNEISIRIGINTGRAFFGTVLKDEAIVTVIGDTINTAARLADMCPSNEIAISDSSHAHIADIVEVEHLGERSVKGRKEKVDIYLLKSVKQESRIMAGSKVPFFGRESELGRLLEIAESIQRKQVRLCSIAGQMGIGKTRLKEEFQKRILPDKRFNVIETHCSVDVPAPYFAFNILFRAYFKINDTDTRETIERKINEVIVRQGLPIVIARGVSHLYITDLKRLRQDEMITINEEIYIAVKNLIQFESRGKPLIMIFEEFNRADTMSQYLITYLISELKNEALMFLMVNASKHFAANIDISVDEINLTPLSQQETVGLIRSLLGDIDDIVVDFVYKSAGGNPLFTIEAIRNTTRSQTLKKVKDRWILVKDQRLPFLDDLYGVVMSTIDSLPGTYRLIIDYASVIGYNFSERMLEKITETDGLRDKLNYLVAEGYIVSARTDGEPTYVFRHNLLKDAAYTILPLRKRKEVHRKIADLFEHLFAEQISDYYEAIAHHYLSCESFGKAADYFKLAGDKARNLYAFEQALRFYNNINIIRRDNREDVSNKLMRDVLLGLADIYDINSDFQKMEKAAIEGLESSIEDTDRDYEIQFMERYGYALTMLSNLKKAEEILHAAVDKCNEDMVDMLSILYVDLGALYQKLYEYEKSILHYNMSWNTARSKEIVKNEIICLYNLARLHGQLGNFEKAFNYLDYAAENLITKEEIRWRLRNLYLTGELKLQIWDLEKAQGLFSECLQMADDIGNFEIYQKSGLKLAYVFALQNNIKMADSYQETVDRKIGFVMLDNLLTEINIIKATIATSKRDVNRAIDFATNALKSAQKLRNKEIEVISHIILSEFIEDDKIFHAELALELAEESKMPPLIAQSLYRMTCIFVEQKDLEKARYYGRKALFIYDDIKQKLENENKKTFGLRPEYAQLLEI</sequence>
<evidence type="ECO:0000256" key="1">
    <source>
        <dbReference type="ARBA" id="ARBA00022741"/>
    </source>
</evidence>
<dbReference type="SUPFAM" id="SSF55073">
    <property type="entry name" value="Nucleotide cyclase"/>
    <property type="match status" value="1"/>
</dbReference>
<evidence type="ECO:0000256" key="2">
    <source>
        <dbReference type="ARBA" id="ARBA00022840"/>
    </source>
</evidence>
<evidence type="ECO:0000313" key="4">
    <source>
        <dbReference type="EMBL" id="OGC43247.1"/>
    </source>
</evidence>
<dbReference type="PANTHER" id="PTHR16305:SF28">
    <property type="entry name" value="GUANYLATE CYCLASE DOMAIN-CONTAINING PROTEIN"/>
    <property type="match status" value="1"/>
</dbReference>
<dbReference type="Pfam" id="PF00211">
    <property type="entry name" value="Guanylate_cyc"/>
    <property type="match status" value="1"/>
</dbReference>
<reference evidence="4 5" key="1">
    <citation type="journal article" date="2016" name="Nat. Commun.">
        <title>Thousands of microbial genomes shed light on interconnected biogeochemical processes in an aquifer system.</title>
        <authorList>
            <person name="Anantharaman K."/>
            <person name="Brown C.T."/>
            <person name="Hug L.A."/>
            <person name="Sharon I."/>
            <person name="Castelle C.J."/>
            <person name="Probst A.J."/>
            <person name="Thomas B.C."/>
            <person name="Singh A."/>
            <person name="Wilkins M.J."/>
            <person name="Karaoz U."/>
            <person name="Brodie E.L."/>
            <person name="Williams K.H."/>
            <person name="Hubbard S.S."/>
            <person name="Banfield J.F."/>
        </authorList>
    </citation>
    <scope>NUCLEOTIDE SEQUENCE [LARGE SCALE GENOMIC DNA]</scope>
</reference>
<gene>
    <name evidence="4" type="ORF">A2Y85_08445</name>
</gene>
<dbReference type="GO" id="GO:0009190">
    <property type="term" value="P:cyclic nucleotide biosynthetic process"/>
    <property type="evidence" value="ECO:0007669"/>
    <property type="project" value="InterPro"/>
</dbReference>
<evidence type="ECO:0000313" key="5">
    <source>
        <dbReference type="Proteomes" id="UP000177025"/>
    </source>
</evidence>
<dbReference type="InterPro" id="IPR029787">
    <property type="entry name" value="Nucleotide_cyclase"/>
</dbReference>
<dbReference type="GO" id="GO:0005737">
    <property type="term" value="C:cytoplasm"/>
    <property type="evidence" value="ECO:0007669"/>
    <property type="project" value="TreeGrafter"/>
</dbReference>
<dbReference type="GO" id="GO:0035556">
    <property type="term" value="P:intracellular signal transduction"/>
    <property type="evidence" value="ECO:0007669"/>
    <property type="project" value="InterPro"/>
</dbReference>
<dbReference type="GO" id="GO:0004016">
    <property type="term" value="F:adenylate cyclase activity"/>
    <property type="evidence" value="ECO:0007669"/>
    <property type="project" value="TreeGrafter"/>
</dbReference>
<dbReference type="AlphaFoldDB" id="A0A1F4UEA3"/>
<dbReference type="PROSITE" id="PS50125">
    <property type="entry name" value="GUANYLATE_CYCLASE_2"/>
    <property type="match status" value="1"/>
</dbReference>
<dbReference type="InterPro" id="IPR027417">
    <property type="entry name" value="P-loop_NTPase"/>
</dbReference>
<comment type="caution">
    <text evidence="4">The sequence shown here is derived from an EMBL/GenBank/DDBJ whole genome shotgun (WGS) entry which is preliminary data.</text>
</comment>
<dbReference type="SUPFAM" id="SSF48452">
    <property type="entry name" value="TPR-like"/>
    <property type="match status" value="1"/>
</dbReference>
<dbReference type="InterPro" id="IPR011990">
    <property type="entry name" value="TPR-like_helical_dom_sf"/>
</dbReference>
<dbReference type="InterPro" id="IPR041664">
    <property type="entry name" value="AAA_16"/>
</dbReference>
<dbReference type="Pfam" id="PF13191">
    <property type="entry name" value="AAA_16"/>
    <property type="match status" value="1"/>
</dbReference>